<dbReference type="InParanoid" id="T1HHH1"/>
<evidence type="ECO:0000313" key="1">
    <source>
        <dbReference type="EnsemblMetazoa" id="RPRC003494-PA"/>
    </source>
</evidence>
<evidence type="ECO:0000313" key="2">
    <source>
        <dbReference type="Proteomes" id="UP000015103"/>
    </source>
</evidence>
<dbReference type="Proteomes" id="UP000015103">
    <property type="component" value="Unassembled WGS sequence"/>
</dbReference>
<dbReference type="HOGENOM" id="CLU_2797132_0_0_1"/>
<proteinExistence type="predicted"/>
<keyword evidence="2" id="KW-1185">Reference proteome</keyword>
<dbReference type="EMBL" id="ACPB03018977">
    <property type="status" value="NOT_ANNOTATED_CDS"/>
    <property type="molecule type" value="Genomic_DNA"/>
</dbReference>
<sequence length="68" mass="7549">MAVSLKLLEVIILIGGRLDISFVGPKSTCMMNVLIKKVLENVAQCLEGQKNGTYTPVAKLRKWSWLSD</sequence>
<reference evidence="1" key="1">
    <citation type="submission" date="2015-05" db="UniProtKB">
        <authorList>
            <consortium name="EnsemblMetazoa"/>
        </authorList>
    </citation>
    <scope>IDENTIFICATION</scope>
</reference>
<dbReference type="EnsemblMetazoa" id="RPRC003494-RA">
    <property type="protein sequence ID" value="RPRC003494-PA"/>
    <property type="gene ID" value="RPRC003494"/>
</dbReference>
<dbReference type="VEuPathDB" id="VectorBase:RPRC003494"/>
<dbReference type="AlphaFoldDB" id="T1HHH1"/>
<protein>
    <submittedName>
        <fullName evidence="1">Uncharacterized protein</fullName>
    </submittedName>
</protein>
<name>T1HHH1_RHOPR</name>
<accession>T1HHH1</accession>
<organism evidence="1 2">
    <name type="scientific">Rhodnius prolixus</name>
    <name type="common">Triatomid bug</name>
    <dbReference type="NCBI Taxonomy" id="13249"/>
    <lineage>
        <taxon>Eukaryota</taxon>
        <taxon>Metazoa</taxon>
        <taxon>Ecdysozoa</taxon>
        <taxon>Arthropoda</taxon>
        <taxon>Hexapoda</taxon>
        <taxon>Insecta</taxon>
        <taxon>Pterygota</taxon>
        <taxon>Neoptera</taxon>
        <taxon>Paraneoptera</taxon>
        <taxon>Hemiptera</taxon>
        <taxon>Heteroptera</taxon>
        <taxon>Panheteroptera</taxon>
        <taxon>Cimicomorpha</taxon>
        <taxon>Reduviidae</taxon>
        <taxon>Triatominae</taxon>
        <taxon>Rhodnius</taxon>
    </lineage>
</organism>